<sequence length="111" mass="12510">MRALSAMEMELVAGGYDTRDPFELPPGNPIRDLMDAWDRLWENKGYKDTDGDGDRDMTDAYNTLYQEAVDEGYFDPGRSENNSHEDFIENIGLESGIIDAIQGDDNRPGDD</sequence>
<dbReference type="EMBL" id="JAQQKW010000002">
    <property type="protein sequence ID" value="MDC7693462.1"/>
    <property type="molecule type" value="Genomic_DNA"/>
</dbReference>
<reference evidence="1 2" key="1">
    <citation type="submission" date="2023-01" db="EMBL/GenBank/DDBJ databases">
        <title>Novel species of the genus Asticcacaulis isolated from rivers.</title>
        <authorList>
            <person name="Lu H."/>
        </authorList>
    </citation>
    <scope>NUCLEOTIDE SEQUENCE [LARGE SCALE GENOMIC DNA]</scope>
    <source>
        <strain evidence="1 2">DXS10W</strain>
    </source>
</reference>
<dbReference type="RefSeq" id="WP_272740226.1">
    <property type="nucleotide sequence ID" value="NZ_JAQQKW010000002.1"/>
</dbReference>
<name>A0ABT5IBU0_9CAUL</name>
<protein>
    <submittedName>
        <fullName evidence="1">Uncharacterized protein</fullName>
    </submittedName>
</protein>
<comment type="caution">
    <text evidence="1">The sequence shown here is derived from an EMBL/GenBank/DDBJ whole genome shotgun (WGS) entry which is preliminary data.</text>
</comment>
<keyword evidence="2" id="KW-1185">Reference proteome</keyword>
<proteinExistence type="predicted"/>
<organism evidence="1 2">
    <name type="scientific">Asticcacaulis currens</name>
    <dbReference type="NCBI Taxonomy" id="2984210"/>
    <lineage>
        <taxon>Bacteria</taxon>
        <taxon>Pseudomonadati</taxon>
        <taxon>Pseudomonadota</taxon>
        <taxon>Alphaproteobacteria</taxon>
        <taxon>Caulobacterales</taxon>
        <taxon>Caulobacteraceae</taxon>
        <taxon>Asticcacaulis</taxon>
    </lineage>
</organism>
<gene>
    <name evidence="1" type="ORF">PQU94_04100</name>
</gene>
<accession>A0ABT5IBU0</accession>
<dbReference type="Proteomes" id="UP001216595">
    <property type="component" value="Unassembled WGS sequence"/>
</dbReference>
<evidence type="ECO:0000313" key="1">
    <source>
        <dbReference type="EMBL" id="MDC7693462.1"/>
    </source>
</evidence>
<evidence type="ECO:0000313" key="2">
    <source>
        <dbReference type="Proteomes" id="UP001216595"/>
    </source>
</evidence>